<dbReference type="AlphaFoldDB" id="A0AA47KIM4"/>
<feature type="region of interest" description="Disordered" evidence="9">
    <location>
        <begin position="469"/>
        <end position="489"/>
    </location>
</feature>
<evidence type="ECO:0000256" key="5">
    <source>
        <dbReference type="ARBA" id="ARBA00022741"/>
    </source>
</evidence>
<dbReference type="EMBL" id="CP114588">
    <property type="protein sequence ID" value="WBA07552.1"/>
    <property type="molecule type" value="Genomic_DNA"/>
</dbReference>
<keyword evidence="6 8" id="KW-0067">ATP-binding</keyword>
<name>A0AA47KIM4_9GAMM</name>
<dbReference type="GO" id="GO:0070733">
    <property type="term" value="F:AMPylase activity"/>
    <property type="evidence" value="ECO:0007669"/>
    <property type="project" value="UniProtKB-EC"/>
</dbReference>
<feature type="binding site" evidence="8">
    <location>
        <position position="92"/>
    </location>
    <ligand>
        <name>ATP</name>
        <dbReference type="ChEBI" id="CHEBI:30616"/>
    </ligand>
</feature>
<feature type="binding site" evidence="8">
    <location>
        <position position="93"/>
    </location>
    <ligand>
        <name>ATP</name>
        <dbReference type="ChEBI" id="CHEBI:30616"/>
    </ligand>
</feature>
<evidence type="ECO:0000256" key="3">
    <source>
        <dbReference type="ARBA" id="ARBA00022695"/>
    </source>
</evidence>
<dbReference type="PANTHER" id="PTHR32057:SF14">
    <property type="entry name" value="PROTEIN ADENYLYLTRANSFERASE SELO, MITOCHONDRIAL"/>
    <property type="match status" value="1"/>
</dbReference>
<organism evidence="10 11">
    <name type="scientific">Salinivibrio kushneri</name>
    <dbReference type="NCBI Taxonomy" id="1908198"/>
    <lineage>
        <taxon>Bacteria</taxon>
        <taxon>Pseudomonadati</taxon>
        <taxon>Pseudomonadota</taxon>
        <taxon>Gammaproteobacteria</taxon>
        <taxon>Vibrionales</taxon>
        <taxon>Vibrionaceae</taxon>
        <taxon>Salinivibrio</taxon>
    </lineage>
</organism>
<dbReference type="GO" id="GO:0030145">
    <property type="term" value="F:manganese ion binding"/>
    <property type="evidence" value="ECO:0007669"/>
    <property type="project" value="UniProtKB-UniRule"/>
</dbReference>
<feature type="binding site" evidence="8">
    <location>
        <position position="90"/>
    </location>
    <ligand>
        <name>ATP</name>
        <dbReference type="ChEBI" id="CHEBI:30616"/>
    </ligand>
</feature>
<dbReference type="RefSeq" id="WP_269578198.1">
    <property type="nucleotide sequence ID" value="NZ_CP114588.1"/>
</dbReference>
<feature type="compositionally biased region" description="Basic and acidic residues" evidence="9">
    <location>
        <begin position="469"/>
        <end position="483"/>
    </location>
</feature>
<evidence type="ECO:0000256" key="8">
    <source>
        <dbReference type="HAMAP-Rule" id="MF_00692"/>
    </source>
</evidence>
<protein>
    <recommendedName>
        <fullName evidence="8">Protein nucleotidyltransferase YdiU</fullName>
        <ecNumber evidence="8">2.7.7.-</ecNumber>
    </recommendedName>
    <alternativeName>
        <fullName evidence="8">Protein adenylyltransferase YdiU</fullName>
        <ecNumber evidence="8">2.7.7.108</ecNumber>
    </alternativeName>
    <alternativeName>
        <fullName evidence="8">Protein uridylyltransferase YdiU</fullName>
        <ecNumber evidence="8">2.7.7.-</ecNumber>
    </alternativeName>
</protein>
<comment type="catalytic activity">
    <reaction evidence="8">
        <text>L-histidyl-[protein] + UTP = N(tele)-(5'-uridylyl)-L-histidyl-[protein] + diphosphate</text>
        <dbReference type="Rhea" id="RHEA:83891"/>
        <dbReference type="Rhea" id="RHEA-COMP:9745"/>
        <dbReference type="Rhea" id="RHEA-COMP:20239"/>
        <dbReference type="ChEBI" id="CHEBI:29979"/>
        <dbReference type="ChEBI" id="CHEBI:33019"/>
        <dbReference type="ChEBI" id="CHEBI:46398"/>
        <dbReference type="ChEBI" id="CHEBI:233474"/>
    </reaction>
</comment>
<evidence type="ECO:0000256" key="9">
    <source>
        <dbReference type="SAM" id="MobiDB-lite"/>
    </source>
</evidence>
<keyword evidence="5 8" id="KW-0547">Nucleotide-binding</keyword>
<dbReference type="EC" id="2.7.7.108" evidence="8"/>
<gene>
    <name evidence="8" type="primary">ydiU</name>
    <name evidence="8" type="synonym">selO</name>
    <name evidence="10" type="ORF">N8M53_06635</name>
</gene>
<comment type="catalytic activity">
    <reaction evidence="8">
        <text>L-seryl-[protein] + UTP = O-(5'-uridylyl)-L-seryl-[protein] + diphosphate</text>
        <dbReference type="Rhea" id="RHEA:64604"/>
        <dbReference type="Rhea" id="RHEA-COMP:9863"/>
        <dbReference type="Rhea" id="RHEA-COMP:16635"/>
        <dbReference type="ChEBI" id="CHEBI:29999"/>
        <dbReference type="ChEBI" id="CHEBI:33019"/>
        <dbReference type="ChEBI" id="CHEBI:46398"/>
        <dbReference type="ChEBI" id="CHEBI:156051"/>
    </reaction>
</comment>
<dbReference type="GO" id="GO:0000287">
    <property type="term" value="F:magnesium ion binding"/>
    <property type="evidence" value="ECO:0007669"/>
    <property type="project" value="UniProtKB-UniRule"/>
</dbReference>
<proteinExistence type="inferred from homology"/>
<dbReference type="EC" id="2.7.7.-" evidence="8"/>
<comment type="similarity">
    <text evidence="1 8">Belongs to the SELO family.</text>
</comment>
<feature type="binding site" evidence="8">
    <location>
        <position position="262"/>
    </location>
    <ligand>
        <name>ATP</name>
        <dbReference type="ChEBI" id="CHEBI:30616"/>
    </ligand>
</feature>
<evidence type="ECO:0000256" key="1">
    <source>
        <dbReference type="ARBA" id="ARBA00009747"/>
    </source>
</evidence>
<comment type="catalytic activity">
    <reaction evidence="8">
        <text>L-tyrosyl-[protein] + ATP = O-(5'-adenylyl)-L-tyrosyl-[protein] + diphosphate</text>
        <dbReference type="Rhea" id="RHEA:54288"/>
        <dbReference type="Rhea" id="RHEA-COMP:10136"/>
        <dbReference type="Rhea" id="RHEA-COMP:13846"/>
        <dbReference type="ChEBI" id="CHEBI:30616"/>
        <dbReference type="ChEBI" id="CHEBI:33019"/>
        <dbReference type="ChEBI" id="CHEBI:46858"/>
        <dbReference type="ChEBI" id="CHEBI:83624"/>
        <dbReference type="EC" id="2.7.7.108"/>
    </reaction>
</comment>
<dbReference type="Proteomes" id="UP001164748">
    <property type="component" value="Chromosome"/>
</dbReference>
<keyword evidence="7 8" id="KW-0460">Magnesium</keyword>
<evidence type="ECO:0000256" key="7">
    <source>
        <dbReference type="ARBA" id="ARBA00022842"/>
    </source>
</evidence>
<comment type="function">
    <text evidence="8">Nucleotidyltransferase involved in the post-translational modification of proteins. It can catalyze the addition of adenosine monophosphate (AMP) or uridine monophosphate (UMP) to a protein, resulting in modifications known as AMPylation and UMPylation.</text>
</comment>
<evidence type="ECO:0000256" key="4">
    <source>
        <dbReference type="ARBA" id="ARBA00022723"/>
    </source>
</evidence>
<evidence type="ECO:0000256" key="6">
    <source>
        <dbReference type="ARBA" id="ARBA00022840"/>
    </source>
</evidence>
<evidence type="ECO:0000256" key="2">
    <source>
        <dbReference type="ARBA" id="ARBA00022679"/>
    </source>
</evidence>
<keyword evidence="8" id="KW-0464">Manganese</keyword>
<feature type="binding site" evidence="8">
    <location>
        <position position="183"/>
    </location>
    <ligand>
        <name>ATP</name>
        <dbReference type="ChEBI" id="CHEBI:30616"/>
    </ligand>
</feature>
<evidence type="ECO:0000313" key="11">
    <source>
        <dbReference type="Proteomes" id="UP001164748"/>
    </source>
</evidence>
<comment type="catalytic activity">
    <reaction evidence="8">
        <text>L-seryl-[protein] + ATP = 3-O-(5'-adenylyl)-L-seryl-[protein] + diphosphate</text>
        <dbReference type="Rhea" id="RHEA:58120"/>
        <dbReference type="Rhea" id="RHEA-COMP:9863"/>
        <dbReference type="Rhea" id="RHEA-COMP:15073"/>
        <dbReference type="ChEBI" id="CHEBI:29999"/>
        <dbReference type="ChEBI" id="CHEBI:30616"/>
        <dbReference type="ChEBI" id="CHEBI:33019"/>
        <dbReference type="ChEBI" id="CHEBI:142516"/>
        <dbReference type="EC" id="2.7.7.108"/>
    </reaction>
</comment>
<feature type="binding site" evidence="8">
    <location>
        <position position="113"/>
    </location>
    <ligand>
        <name>ATP</name>
        <dbReference type="ChEBI" id="CHEBI:30616"/>
    </ligand>
</feature>
<comment type="catalytic activity">
    <reaction evidence="8">
        <text>L-threonyl-[protein] + ATP = 3-O-(5'-adenylyl)-L-threonyl-[protein] + diphosphate</text>
        <dbReference type="Rhea" id="RHEA:54292"/>
        <dbReference type="Rhea" id="RHEA-COMP:11060"/>
        <dbReference type="Rhea" id="RHEA-COMP:13847"/>
        <dbReference type="ChEBI" id="CHEBI:30013"/>
        <dbReference type="ChEBI" id="CHEBI:30616"/>
        <dbReference type="ChEBI" id="CHEBI:33019"/>
        <dbReference type="ChEBI" id="CHEBI:138113"/>
        <dbReference type="EC" id="2.7.7.108"/>
    </reaction>
</comment>
<keyword evidence="4 8" id="KW-0479">Metal-binding</keyword>
<feature type="binding site" evidence="8">
    <location>
        <position position="262"/>
    </location>
    <ligand>
        <name>Mg(2+)</name>
        <dbReference type="ChEBI" id="CHEBI:18420"/>
    </ligand>
</feature>
<feature type="binding site" evidence="8">
    <location>
        <position position="125"/>
    </location>
    <ligand>
        <name>ATP</name>
        <dbReference type="ChEBI" id="CHEBI:30616"/>
    </ligand>
</feature>
<dbReference type="Pfam" id="PF02696">
    <property type="entry name" value="SelO"/>
    <property type="match status" value="1"/>
</dbReference>
<keyword evidence="2 8" id="KW-0808">Transferase</keyword>
<evidence type="ECO:0000313" key="10">
    <source>
        <dbReference type="EMBL" id="WBA07552.1"/>
    </source>
</evidence>
<reference evidence="10" key="1">
    <citation type="submission" date="2022-09" db="EMBL/GenBank/DDBJ databases">
        <authorList>
            <person name="Li Z.-J."/>
        </authorList>
    </citation>
    <scope>NUCLEOTIDE SEQUENCE</scope>
    <source>
        <strain evidence="10">TGB11</strain>
    </source>
</reference>
<comment type="catalytic activity">
    <reaction evidence="8">
        <text>L-tyrosyl-[protein] + UTP = O-(5'-uridylyl)-L-tyrosyl-[protein] + diphosphate</text>
        <dbReference type="Rhea" id="RHEA:83887"/>
        <dbReference type="Rhea" id="RHEA-COMP:10136"/>
        <dbReference type="Rhea" id="RHEA-COMP:20238"/>
        <dbReference type="ChEBI" id="CHEBI:33019"/>
        <dbReference type="ChEBI" id="CHEBI:46398"/>
        <dbReference type="ChEBI" id="CHEBI:46858"/>
        <dbReference type="ChEBI" id="CHEBI:90602"/>
    </reaction>
</comment>
<dbReference type="NCBIfam" id="NF000658">
    <property type="entry name" value="PRK00029.1"/>
    <property type="match status" value="1"/>
</dbReference>
<dbReference type="InterPro" id="IPR003846">
    <property type="entry name" value="SelO"/>
</dbReference>
<dbReference type="GO" id="GO:0005524">
    <property type="term" value="F:ATP binding"/>
    <property type="evidence" value="ECO:0007669"/>
    <property type="project" value="UniProtKB-UniRule"/>
</dbReference>
<keyword evidence="3 8" id="KW-0548">Nucleotidyltransferase</keyword>
<sequence>MAVFDGEHIRFSFSQLGRAFGNPVKPTPLDNGRLLTYNAALADELGLTTADIHSETFRAILSAEAPLAGRQPFAMKYTGHQFGQYNPELGDGRGVLLGEWRDDKGTLWDWHLKGAGKTPYSRHGDGRAVLRSTLREYLASAAMKGLNIPTTQALAMATSDTPVMRERIETAATLLRVTESHVRFGHFEYLFYSQQHEALGTLADYVIARHFPELAEAETPYAALLQEIVERTAEMIALWQAVGFNHGVMNTDNMSILGQTFDYGPYAFLDDFNPSNICNHTDYAGRYAFNQQSAIALWNLSALGYAFTPLLESDVINDILGGYEHHLQVAYSKVMRNKLGLSDAQQGDSDLFNALFSLLESQRVDYTLFFHRLSHITQDELLGAKALSQFNDLVSDADALTAWLSEYHQRVADHDDDPRLACMQATNPKFVLRNYLAQQAIEAAEQGDMQPTHDLMRVLADPFGSHTGLDHLARRPNNDEKDLTLSCSS</sequence>
<accession>A0AA47KIM4</accession>
<comment type="cofactor">
    <cofactor evidence="8">
        <name>Mg(2+)</name>
        <dbReference type="ChEBI" id="CHEBI:18420"/>
    </cofactor>
    <cofactor evidence="8">
        <name>Mn(2+)</name>
        <dbReference type="ChEBI" id="CHEBI:29035"/>
    </cofactor>
</comment>
<feature type="binding site" evidence="8">
    <location>
        <position position="126"/>
    </location>
    <ligand>
        <name>ATP</name>
        <dbReference type="ChEBI" id="CHEBI:30616"/>
    </ligand>
</feature>
<dbReference type="PANTHER" id="PTHR32057">
    <property type="entry name" value="PROTEIN ADENYLYLTRANSFERASE SELO, MITOCHONDRIAL"/>
    <property type="match status" value="1"/>
</dbReference>
<feature type="binding site" evidence="8">
    <location>
        <position position="253"/>
    </location>
    <ligand>
        <name>Mg(2+)</name>
        <dbReference type="ChEBI" id="CHEBI:18420"/>
    </ligand>
</feature>
<feature type="binding site" evidence="8">
    <location>
        <position position="176"/>
    </location>
    <ligand>
        <name>ATP</name>
        <dbReference type="ChEBI" id="CHEBI:30616"/>
    </ligand>
</feature>
<dbReference type="HAMAP" id="MF_00692">
    <property type="entry name" value="SelO"/>
    <property type="match status" value="1"/>
</dbReference>
<feature type="active site" description="Proton acceptor" evidence="8">
    <location>
        <position position="252"/>
    </location>
</feature>